<evidence type="ECO:0008006" key="3">
    <source>
        <dbReference type="Google" id="ProtNLM"/>
    </source>
</evidence>
<dbReference type="EMBL" id="HBEW01005707">
    <property type="protein sequence ID" value="CAD8584227.1"/>
    <property type="molecule type" value="Transcribed_RNA"/>
</dbReference>
<name>A0A6U0EJ08_9CHLO</name>
<dbReference type="AlphaFoldDB" id="A0A6U0EJ08"/>
<accession>A0A6U0EJ08</accession>
<gene>
    <name evidence="2" type="ORF">OMED0929_LOCUS4804</name>
</gene>
<keyword evidence="1" id="KW-0472">Membrane</keyword>
<evidence type="ECO:0000313" key="2">
    <source>
        <dbReference type="EMBL" id="CAD8584227.1"/>
    </source>
</evidence>
<keyword evidence="1" id="KW-1133">Transmembrane helix</keyword>
<reference evidence="2" key="1">
    <citation type="submission" date="2021-01" db="EMBL/GenBank/DDBJ databases">
        <authorList>
            <person name="Corre E."/>
            <person name="Pelletier E."/>
            <person name="Niang G."/>
            <person name="Scheremetjew M."/>
            <person name="Finn R."/>
            <person name="Kale V."/>
            <person name="Holt S."/>
            <person name="Cochrane G."/>
            <person name="Meng A."/>
            <person name="Brown T."/>
            <person name="Cohen L."/>
        </authorList>
    </citation>
    <scope>NUCLEOTIDE SEQUENCE</scope>
    <source>
        <strain evidence="2">Clade-D-RCC2572</strain>
    </source>
</reference>
<dbReference type="Gene3D" id="2.60.120.620">
    <property type="entry name" value="q2cbj1_9rhob like domain"/>
    <property type="match status" value="1"/>
</dbReference>
<organism evidence="2">
    <name type="scientific">Ostreococcus mediterraneus</name>
    <dbReference type="NCBI Taxonomy" id="1486918"/>
    <lineage>
        <taxon>Eukaryota</taxon>
        <taxon>Viridiplantae</taxon>
        <taxon>Chlorophyta</taxon>
        <taxon>Mamiellophyceae</taxon>
        <taxon>Mamiellales</taxon>
        <taxon>Bathycoccaceae</taxon>
        <taxon>Ostreococcus</taxon>
    </lineage>
</organism>
<feature type="transmembrane region" description="Helical" evidence="1">
    <location>
        <begin position="258"/>
        <end position="280"/>
    </location>
</feature>
<evidence type="ECO:0000256" key="1">
    <source>
        <dbReference type="SAM" id="Phobius"/>
    </source>
</evidence>
<keyword evidence="1" id="KW-0812">Transmembrane</keyword>
<feature type="transmembrane region" description="Helical" evidence="1">
    <location>
        <begin position="21"/>
        <end position="41"/>
    </location>
</feature>
<proteinExistence type="predicted"/>
<protein>
    <recommendedName>
        <fullName evidence="3">Fe2OG dioxygenase domain-containing protein</fullName>
    </recommendedName>
</protein>
<sequence>MGMDARDGARRARGDGGARAVLARVMVACAVACVACAQPALGTQSECECVHWSDPRLICAPHAYEDVLDASAARRVRDAAVTYAQKHGWKEHRANGEDDFETQAVSVSDLPEDARREVMGVYENKIIPLMREQCVIDGHLKFEEEEFFVVKYGGGVKSVASHKDGKHLSFIASLNNVTEYVGGGNVFKGLTFSVPHGGVHHLSDHEMKPLAVGGVVVHGANVEHSSVDVHSGERYVLVGMAYVNKSCCFDVSRFMNKWVTRLLILVFALVSVMSGATEWLRKKPWRGEQHQKVW</sequence>